<dbReference type="Proteomes" id="UP000541558">
    <property type="component" value="Unassembled WGS sequence"/>
</dbReference>
<name>A0A8H5BYZ8_9AGAR</name>
<proteinExistence type="predicted"/>
<dbReference type="EMBL" id="JAACJK010000112">
    <property type="protein sequence ID" value="KAF5331923.1"/>
    <property type="molecule type" value="Genomic_DNA"/>
</dbReference>
<accession>A0A8H5BYZ8</accession>
<sequence length="231" mass="25571">MVGTLKPEPLPDDVLQHILLFPASTLMETTTLTTSGAFVRSTAIATPVALVPSSESEQDSGLDGFIGAYCPKLPLSQLECIKSVSYNDRGLYRDILETATLNIQRIEIISYLNDAIPSDLTVTYNLPHLTHLKLYANEFQWNIVTHLENVTLPGLLYLEMRCGIPDPTLEWKMYVSIKTLVQKSGCSLEYLAFSSHSANPNALGDILKMSPNLVFLDLNFSNHEGLTDLLI</sequence>
<protein>
    <submittedName>
        <fullName evidence="1">Uncharacterized protein</fullName>
    </submittedName>
</protein>
<gene>
    <name evidence="1" type="ORF">D9611_008932</name>
</gene>
<evidence type="ECO:0000313" key="2">
    <source>
        <dbReference type="Proteomes" id="UP000541558"/>
    </source>
</evidence>
<organism evidence="1 2">
    <name type="scientific">Ephemerocybe angulata</name>
    <dbReference type="NCBI Taxonomy" id="980116"/>
    <lineage>
        <taxon>Eukaryota</taxon>
        <taxon>Fungi</taxon>
        <taxon>Dikarya</taxon>
        <taxon>Basidiomycota</taxon>
        <taxon>Agaricomycotina</taxon>
        <taxon>Agaricomycetes</taxon>
        <taxon>Agaricomycetidae</taxon>
        <taxon>Agaricales</taxon>
        <taxon>Agaricineae</taxon>
        <taxon>Psathyrellaceae</taxon>
        <taxon>Ephemerocybe</taxon>
    </lineage>
</organism>
<evidence type="ECO:0000313" key="1">
    <source>
        <dbReference type="EMBL" id="KAF5331923.1"/>
    </source>
</evidence>
<dbReference type="AlphaFoldDB" id="A0A8H5BYZ8"/>
<dbReference type="SUPFAM" id="SSF52047">
    <property type="entry name" value="RNI-like"/>
    <property type="match status" value="1"/>
</dbReference>
<keyword evidence="2" id="KW-1185">Reference proteome</keyword>
<comment type="caution">
    <text evidence="1">The sequence shown here is derived from an EMBL/GenBank/DDBJ whole genome shotgun (WGS) entry which is preliminary data.</text>
</comment>
<reference evidence="1 2" key="1">
    <citation type="journal article" date="2020" name="ISME J.">
        <title>Uncovering the hidden diversity of litter-decomposition mechanisms in mushroom-forming fungi.</title>
        <authorList>
            <person name="Floudas D."/>
            <person name="Bentzer J."/>
            <person name="Ahren D."/>
            <person name="Johansson T."/>
            <person name="Persson P."/>
            <person name="Tunlid A."/>
        </authorList>
    </citation>
    <scope>NUCLEOTIDE SEQUENCE [LARGE SCALE GENOMIC DNA]</scope>
    <source>
        <strain evidence="1 2">CBS 175.51</strain>
    </source>
</reference>